<organism evidence="6 7">
    <name type="scientific">Asticcacaulis endophyticus</name>
    <dbReference type="NCBI Taxonomy" id="1395890"/>
    <lineage>
        <taxon>Bacteria</taxon>
        <taxon>Pseudomonadati</taxon>
        <taxon>Pseudomonadota</taxon>
        <taxon>Alphaproteobacteria</taxon>
        <taxon>Caulobacterales</taxon>
        <taxon>Caulobacteraceae</taxon>
        <taxon>Asticcacaulis</taxon>
    </lineage>
</organism>
<dbReference type="GO" id="GO:0003677">
    <property type="term" value="F:DNA binding"/>
    <property type="evidence" value="ECO:0007669"/>
    <property type="project" value="UniProtKB-UniRule"/>
</dbReference>
<keyword evidence="2 4" id="KW-0238">DNA-binding</keyword>
<dbReference type="Proteomes" id="UP000662572">
    <property type="component" value="Unassembled WGS sequence"/>
</dbReference>
<dbReference type="PROSITE" id="PS50977">
    <property type="entry name" value="HTH_TETR_2"/>
    <property type="match status" value="1"/>
</dbReference>
<dbReference type="RefSeq" id="WP_189487619.1">
    <property type="nucleotide sequence ID" value="NZ_BMZB01000004.1"/>
</dbReference>
<gene>
    <name evidence="6" type="primary">tetR</name>
    <name evidence="6" type="ORF">GCM10011273_27820</name>
</gene>
<reference evidence="6" key="2">
    <citation type="submission" date="2020-09" db="EMBL/GenBank/DDBJ databases">
        <authorList>
            <person name="Sun Q."/>
            <person name="Kim S."/>
        </authorList>
    </citation>
    <scope>NUCLEOTIDE SEQUENCE</scope>
    <source>
        <strain evidence="6">KCTC 32296</strain>
    </source>
</reference>
<reference evidence="6" key="1">
    <citation type="journal article" date="2014" name="Int. J. Syst. Evol. Microbiol.">
        <title>Complete genome sequence of Corynebacterium casei LMG S-19264T (=DSM 44701T), isolated from a smear-ripened cheese.</title>
        <authorList>
            <consortium name="US DOE Joint Genome Institute (JGI-PGF)"/>
            <person name="Walter F."/>
            <person name="Albersmeier A."/>
            <person name="Kalinowski J."/>
            <person name="Ruckert C."/>
        </authorList>
    </citation>
    <scope>NUCLEOTIDE SEQUENCE</scope>
    <source>
        <strain evidence="6">KCTC 32296</strain>
    </source>
</reference>
<dbReference type="InterPro" id="IPR009057">
    <property type="entry name" value="Homeodomain-like_sf"/>
</dbReference>
<dbReference type="Gene3D" id="1.10.10.60">
    <property type="entry name" value="Homeodomain-like"/>
    <property type="match status" value="1"/>
</dbReference>
<evidence type="ECO:0000259" key="5">
    <source>
        <dbReference type="PROSITE" id="PS50977"/>
    </source>
</evidence>
<proteinExistence type="predicted"/>
<sequence>MRVSREKALESREQVIDTAARLLRERGFDGIGVADIMKAAGMTHGGFYRHFESKDELAVKASERAIAESKAVIIDELSKRPQDPLRAVIERYVSSIHRDDPGTGCILPALAADAARRDDPALSQVFTDNIQEYLDQLGTLLAVRPAATGVRTPSAILAEMVGAVVLSRVISDKAMADQLIGDVVDDIVGK</sequence>
<dbReference type="SUPFAM" id="SSF48498">
    <property type="entry name" value="Tetracyclin repressor-like, C-terminal domain"/>
    <property type="match status" value="1"/>
</dbReference>
<comment type="caution">
    <text evidence="6">The sequence shown here is derived from an EMBL/GenBank/DDBJ whole genome shotgun (WGS) entry which is preliminary data.</text>
</comment>
<keyword evidence="3" id="KW-0804">Transcription</keyword>
<dbReference type="Gene3D" id="1.10.357.10">
    <property type="entry name" value="Tetracycline Repressor, domain 2"/>
    <property type="match status" value="1"/>
</dbReference>
<evidence type="ECO:0000256" key="2">
    <source>
        <dbReference type="ARBA" id="ARBA00023125"/>
    </source>
</evidence>
<evidence type="ECO:0000313" key="7">
    <source>
        <dbReference type="Proteomes" id="UP000662572"/>
    </source>
</evidence>
<dbReference type="AlphaFoldDB" id="A0A918QDL4"/>
<evidence type="ECO:0000256" key="3">
    <source>
        <dbReference type="ARBA" id="ARBA00023163"/>
    </source>
</evidence>
<evidence type="ECO:0000313" key="6">
    <source>
        <dbReference type="EMBL" id="GGZ39623.1"/>
    </source>
</evidence>
<dbReference type="Pfam" id="PF00440">
    <property type="entry name" value="TetR_N"/>
    <property type="match status" value="1"/>
</dbReference>
<dbReference type="InterPro" id="IPR001647">
    <property type="entry name" value="HTH_TetR"/>
</dbReference>
<protein>
    <submittedName>
        <fullName evidence="6">TetR family transcriptional regulator</fullName>
    </submittedName>
</protein>
<dbReference type="PRINTS" id="PR00455">
    <property type="entry name" value="HTHTETR"/>
</dbReference>
<dbReference type="EMBL" id="BMZB01000004">
    <property type="protein sequence ID" value="GGZ39623.1"/>
    <property type="molecule type" value="Genomic_DNA"/>
</dbReference>
<feature type="domain" description="HTH tetR-type" evidence="5">
    <location>
        <begin position="9"/>
        <end position="69"/>
    </location>
</feature>
<dbReference type="PANTHER" id="PTHR47506">
    <property type="entry name" value="TRANSCRIPTIONAL REGULATORY PROTEIN"/>
    <property type="match status" value="1"/>
</dbReference>
<feature type="DNA-binding region" description="H-T-H motif" evidence="4">
    <location>
        <begin position="32"/>
        <end position="51"/>
    </location>
</feature>
<keyword evidence="7" id="KW-1185">Reference proteome</keyword>
<accession>A0A918QDL4</accession>
<keyword evidence="1" id="KW-0805">Transcription regulation</keyword>
<dbReference type="SUPFAM" id="SSF46689">
    <property type="entry name" value="Homeodomain-like"/>
    <property type="match status" value="1"/>
</dbReference>
<evidence type="ECO:0000256" key="4">
    <source>
        <dbReference type="PROSITE-ProRule" id="PRU00335"/>
    </source>
</evidence>
<name>A0A918QDL4_9CAUL</name>
<dbReference type="InterPro" id="IPR036271">
    <property type="entry name" value="Tet_transcr_reg_TetR-rel_C_sf"/>
</dbReference>
<evidence type="ECO:0000256" key="1">
    <source>
        <dbReference type="ARBA" id="ARBA00023015"/>
    </source>
</evidence>
<dbReference type="PANTHER" id="PTHR47506:SF7">
    <property type="entry name" value="TRANSCRIPTIONAL REGULATORY PROTEIN"/>
    <property type="match status" value="1"/>
</dbReference>